<dbReference type="PROSITE" id="PS01327">
    <property type="entry name" value="MSCL"/>
    <property type="match status" value="1"/>
</dbReference>
<keyword evidence="4 10" id="KW-1003">Cell membrane</keyword>
<accession>A0ABQ5VZC9</accession>
<dbReference type="NCBIfam" id="NF010557">
    <property type="entry name" value="PRK13952.1"/>
    <property type="match status" value="1"/>
</dbReference>
<feature type="compositionally biased region" description="Low complexity" evidence="11">
    <location>
        <begin position="146"/>
        <end position="158"/>
    </location>
</feature>
<keyword evidence="7 10" id="KW-0406">Ion transport</keyword>
<evidence type="ECO:0000256" key="7">
    <source>
        <dbReference type="ARBA" id="ARBA00023065"/>
    </source>
</evidence>
<evidence type="ECO:0000313" key="12">
    <source>
        <dbReference type="EMBL" id="GLQ53177.1"/>
    </source>
</evidence>
<dbReference type="EMBL" id="BSNS01000002">
    <property type="protein sequence ID" value="GLQ53177.1"/>
    <property type="molecule type" value="Genomic_DNA"/>
</dbReference>
<keyword evidence="3 10" id="KW-0813">Transport</keyword>
<dbReference type="Gene3D" id="1.10.1200.120">
    <property type="entry name" value="Large-conductance mechanosensitive channel, MscL, domain 1"/>
    <property type="match status" value="1"/>
</dbReference>
<evidence type="ECO:0000256" key="8">
    <source>
        <dbReference type="ARBA" id="ARBA00023136"/>
    </source>
</evidence>
<keyword evidence="9 10" id="KW-0407">Ion channel</keyword>
<reference evidence="13" key="1">
    <citation type="journal article" date="2019" name="Int. J. Syst. Evol. Microbiol.">
        <title>The Global Catalogue of Microorganisms (GCM) 10K type strain sequencing project: providing services to taxonomists for standard genome sequencing and annotation.</title>
        <authorList>
            <consortium name="The Broad Institute Genomics Platform"/>
            <consortium name="The Broad Institute Genome Sequencing Center for Infectious Disease"/>
            <person name="Wu L."/>
            <person name="Ma J."/>
        </authorList>
    </citation>
    <scope>NUCLEOTIDE SEQUENCE [LARGE SCALE GENOMIC DNA]</scope>
    <source>
        <strain evidence="13">NBRC 112416</strain>
    </source>
</reference>
<evidence type="ECO:0000256" key="1">
    <source>
        <dbReference type="ARBA" id="ARBA00004651"/>
    </source>
</evidence>
<dbReference type="PRINTS" id="PR01264">
    <property type="entry name" value="MECHCHANNEL"/>
</dbReference>
<organism evidence="12 13">
    <name type="scientific">Devosia nitrariae</name>
    <dbReference type="NCBI Taxonomy" id="2071872"/>
    <lineage>
        <taxon>Bacteria</taxon>
        <taxon>Pseudomonadati</taxon>
        <taxon>Pseudomonadota</taxon>
        <taxon>Alphaproteobacteria</taxon>
        <taxon>Hyphomicrobiales</taxon>
        <taxon>Devosiaceae</taxon>
        <taxon>Devosia</taxon>
    </lineage>
</organism>
<dbReference type="Pfam" id="PF01741">
    <property type="entry name" value="MscL"/>
    <property type="match status" value="1"/>
</dbReference>
<sequence length="184" mass="19180">MDMQGFLKEFRDFAVKGNMIDLAIGVIIGVAFGAIVSSIVDDIFMPLIGLIIGGVDFSNLFIVLSNPNDVPVPSVAAANEAGVATLNIGLFLNALVKFLIIAFVLFLVVKGINALKREAAEDPAPAAPSKEEVLLTEIRDAIKAQAPAKAAPATATAKSVSEAPATAPRRSSTRKPAARKPTGQ</sequence>
<dbReference type="InterPro" id="IPR036019">
    <property type="entry name" value="MscL_channel"/>
</dbReference>
<evidence type="ECO:0000256" key="9">
    <source>
        <dbReference type="ARBA" id="ARBA00023303"/>
    </source>
</evidence>
<protein>
    <recommendedName>
        <fullName evidence="10">Large-conductance mechanosensitive channel</fullName>
    </recommendedName>
</protein>
<proteinExistence type="inferred from homology"/>
<evidence type="ECO:0000256" key="2">
    <source>
        <dbReference type="ARBA" id="ARBA00007254"/>
    </source>
</evidence>
<dbReference type="InterPro" id="IPR037673">
    <property type="entry name" value="MSC/AndL"/>
</dbReference>
<evidence type="ECO:0000313" key="13">
    <source>
        <dbReference type="Proteomes" id="UP001156691"/>
    </source>
</evidence>
<evidence type="ECO:0000256" key="4">
    <source>
        <dbReference type="ARBA" id="ARBA00022475"/>
    </source>
</evidence>
<gene>
    <name evidence="10" type="primary">mscL</name>
    <name evidence="12" type="ORF">GCM10010862_04350</name>
</gene>
<comment type="similarity">
    <text evidence="2 10">Belongs to the MscL family.</text>
</comment>
<evidence type="ECO:0000256" key="3">
    <source>
        <dbReference type="ARBA" id="ARBA00022448"/>
    </source>
</evidence>
<dbReference type="NCBIfam" id="NF001843">
    <property type="entry name" value="PRK00567.1-4"/>
    <property type="match status" value="1"/>
</dbReference>
<dbReference type="SUPFAM" id="SSF81330">
    <property type="entry name" value="Gated mechanosensitive channel"/>
    <property type="match status" value="1"/>
</dbReference>
<comment type="caution">
    <text evidence="12">The sequence shown here is derived from an EMBL/GenBank/DDBJ whole genome shotgun (WGS) entry which is preliminary data.</text>
</comment>
<feature type="region of interest" description="Disordered" evidence="11">
    <location>
        <begin position="146"/>
        <end position="184"/>
    </location>
</feature>
<keyword evidence="8 10" id="KW-0472">Membrane</keyword>
<dbReference type="HAMAP" id="MF_00115">
    <property type="entry name" value="MscL"/>
    <property type="match status" value="1"/>
</dbReference>
<dbReference type="InterPro" id="IPR019823">
    <property type="entry name" value="Mechanosensitive_channel_CS"/>
</dbReference>
<feature type="transmembrane region" description="Helical" evidence="10">
    <location>
        <begin position="47"/>
        <end position="64"/>
    </location>
</feature>
<dbReference type="Proteomes" id="UP001156691">
    <property type="component" value="Unassembled WGS sequence"/>
</dbReference>
<evidence type="ECO:0000256" key="11">
    <source>
        <dbReference type="SAM" id="MobiDB-lite"/>
    </source>
</evidence>
<keyword evidence="6 10" id="KW-1133">Transmembrane helix</keyword>
<keyword evidence="5 10" id="KW-0812">Transmembrane</keyword>
<evidence type="ECO:0000256" key="5">
    <source>
        <dbReference type="ARBA" id="ARBA00022692"/>
    </source>
</evidence>
<comment type="subunit">
    <text evidence="10">Homopentamer.</text>
</comment>
<dbReference type="InterPro" id="IPR001185">
    <property type="entry name" value="MS_channel"/>
</dbReference>
<keyword evidence="13" id="KW-1185">Reference proteome</keyword>
<evidence type="ECO:0000256" key="6">
    <source>
        <dbReference type="ARBA" id="ARBA00022989"/>
    </source>
</evidence>
<feature type="transmembrane region" description="Helical" evidence="10">
    <location>
        <begin position="84"/>
        <end position="109"/>
    </location>
</feature>
<comment type="function">
    <text evidence="10">Channel that opens in response to stretch forces in the membrane lipid bilayer. May participate in the regulation of osmotic pressure changes within the cell.</text>
</comment>
<dbReference type="NCBIfam" id="TIGR00220">
    <property type="entry name" value="mscL"/>
    <property type="match status" value="1"/>
</dbReference>
<keyword evidence="10" id="KW-0997">Cell inner membrane</keyword>
<feature type="transmembrane region" description="Helical" evidence="10">
    <location>
        <begin position="20"/>
        <end position="40"/>
    </location>
</feature>
<dbReference type="PANTHER" id="PTHR30266">
    <property type="entry name" value="MECHANOSENSITIVE CHANNEL MSCL"/>
    <property type="match status" value="1"/>
</dbReference>
<name>A0ABQ5VZC9_9HYPH</name>
<comment type="subcellular location">
    <subcellularLocation>
        <location evidence="10">Cell inner membrane</location>
        <topology evidence="10">Multi-pass membrane protein</topology>
    </subcellularLocation>
    <subcellularLocation>
        <location evidence="1">Cell membrane</location>
        <topology evidence="1">Multi-pass membrane protein</topology>
    </subcellularLocation>
</comment>
<dbReference type="PANTHER" id="PTHR30266:SF2">
    <property type="entry name" value="LARGE-CONDUCTANCE MECHANOSENSITIVE CHANNEL"/>
    <property type="match status" value="1"/>
</dbReference>
<evidence type="ECO:0000256" key="10">
    <source>
        <dbReference type="HAMAP-Rule" id="MF_00115"/>
    </source>
</evidence>